<dbReference type="InterPro" id="IPR002557">
    <property type="entry name" value="Chitin-bd_dom"/>
</dbReference>
<keyword evidence="5" id="KW-0325">Glycoprotein</keyword>
<dbReference type="InterPro" id="IPR036055">
    <property type="entry name" value="LDL_receptor-like_sf"/>
</dbReference>
<feature type="region of interest" description="Disordered" evidence="6">
    <location>
        <begin position="210"/>
        <end position="326"/>
    </location>
</feature>
<dbReference type="Pfam" id="PF01607">
    <property type="entry name" value="CBM_14"/>
    <property type="match status" value="1"/>
</dbReference>
<dbReference type="Gene3D" id="4.10.400.10">
    <property type="entry name" value="Low-density Lipoprotein Receptor"/>
    <property type="match status" value="1"/>
</dbReference>
<evidence type="ECO:0000256" key="3">
    <source>
        <dbReference type="ARBA" id="ARBA00022737"/>
    </source>
</evidence>
<evidence type="ECO:0000313" key="9">
    <source>
        <dbReference type="EMBL" id="KAJ1523249.1"/>
    </source>
</evidence>
<evidence type="ECO:0000256" key="7">
    <source>
        <dbReference type="SAM" id="SignalP"/>
    </source>
</evidence>
<evidence type="ECO:0000256" key="4">
    <source>
        <dbReference type="ARBA" id="ARBA00023157"/>
    </source>
</evidence>
<dbReference type="PANTHER" id="PTHR23301">
    <property type="entry name" value="CHITIN BINDING PERITROPHIN-A"/>
    <property type="match status" value="1"/>
</dbReference>
<feature type="chain" id="PRO_5043764991" description="Chitin-binding type-2 domain-containing protein" evidence="7">
    <location>
        <begin position="37"/>
        <end position="383"/>
    </location>
</feature>
<dbReference type="PROSITE" id="PS50940">
    <property type="entry name" value="CHIT_BIND_II"/>
    <property type="match status" value="1"/>
</dbReference>
<dbReference type="SUPFAM" id="SSF57424">
    <property type="entry name" value="LDL receptor-like module"/>
    <property type="match status" value="1"/>
</dbReference>
<proteinExistence type="predicted"/>
<reference evidence="9" key="1">
    <citation type="submission" date="2022-12" db="EMBL/GenBank/DDBJ databases">
        <title>Chromosome-level genome assembly of the bean flower thrips Megalurothrips usitatus.</title>
        <authorList>
            <person name="Ma L."/>
            <person name="Liu Q."/>
            <person name="Li H."/>
            <person name="Cai W."/>
        </authorList>
    </citation>
    <scope>NUCLEOTIDE SEQUENCE</scope>
    <source>
        <strain evidence="9">Cailab_2022a</strain>
    </source>
</reference>
<evidence type="ECO:0000256" key="6">
    <source>
        <dbReference type="SAM" id="MobiDB-lite"/>
    </source>
</evidence>
<dbReference type="SMART" id="SM00494">
    <property type="entry name" value="ChtBD2"/>
    <property type="match status" value="1"/>
</dbReference>
<keyword evidence="2 7" id="KW-0732">Signal</keyword>
<keyword evidence="4" id="KW-1015">Disulfide bond</keyword>
<sequence>MTVGFVCKSARVLRSAMLKSALLVVSLLCGAGSAHARSSCFSENFRCDNGDVVSLWDKCSGSLACVDGSNETPALCGAPSRNLTAGDLLAATVQYEVDHNSVVFLLCDGQTCNGLWLDGPLGADGEMQYEADSDCNTEGFECNVGHSFDDGTFPAGELVFGVERTASGLSVWLDGHQDRAAFLPAPEGLWQLKVRPGCWNRNMDVSLGGSPAPLASTTASSAQTTQSTTTGGPTTAATSSRSTAARTSASPASAPAETTEALTTVPTPSETTHNPVTTPTAATPSRSTNRPTTKTTAATLSPATDAVSTASTPSQSTDDSWPPTPIPECSPSIPYLLLPSKNGCGEYQVCFSGRTQIMPCTPPLLFHYEIQNCDYPEKVTCYL</sequence>
<name>A0AAV7XB39_9NEOP</name>
<feature type="compositionally biased region" description="Polar residues" evidence="6">
    <location>
        <begin position="306"/>
        <end position="319"/>
    </location>
</feature>
<evidence type="ECO:0000256" key="2">
    <source>
        <dbReference type="ARBA" id="ARBA00022729"/>
    </source>
</evidence>
<protein>
    <recommendedName>
        <fullName evidence="8">Chitin-binding type-2 domain-containing protein</fullName>
    </recommendedName>
</protein>
<gene>
    <name evidence="9" type="ORF">ONE63_001131</name>
</gene>
<dbReference type="AlphaFoldDB" id="A0AAV7XB39"/>
<evidence type="ECO:0000313" key="10">
    <source>
        <dbReference type="Proteomes" id="UP001075354"/>
    </source>
</evidence>
<dbReference type="PANTHER" id="PTHR23301:SF0">
    <property type="entry name" value="CHITIN-BINDING TYPE-2 DOMAIN-CONTAINING PROTEIN-RELATED"/>
    <property type="match status" value="1"/>
</dbReference>
<organism evidence="9 10">
    <name type="scientific">Megalurothrips usitatus</name>
    <name type="common">bean blossom thrips</name>
    <dbReference type="NCBI Taxonomy" id="439358"/>
    <lineage>
        <taxon>Eukaryota</taxon>
        <taxon>Metazoa</taxon>
        <taxon>Ecdysozoa</taxon>
        <taxon>Arthropoda</taxon>
        <taxon>Hexapoda</taxon>
        <taxon>Insecta</taxon>
        <taxon>Pterygota</taxon>
        <taxon>Neoptera</taxon>
        <taxon>Paraneoptera</taxon>
        <taxon>Thysanoptera</taxon>
        <taxon>Terebrantia</taxon>
        <taxon>Thripoidea</taxon>
        <taxon>Thripidae</taxon>
        <taxon>Megalurothrips</taxon>
    </lineage>
</organism>
<evidence type="ECO:0000259" key="8">
    <source>
        <dbReference type="PROSITE" id="PS50940"/>
    </source>
</evidence>
<comment type="caution">
    <text evidence="9">The sequence shown here is derived from an EMBL/GenBank/DDBJ whole genome shotgun (WGS) entry which is preliminary data.</text>
</comment>
<evidence type="ECO:0000256" key="1">
    <source>
        <dbReference type="ARBA" id="ARBA00022669"/>
    </source>
</evidence>
<dbReference type="InterPro" id="IPR036508">
    <property type="entry name" value="Chitin-bd_dom_sf"/>
</dbReference>
<dbReference type="GO" id="GO:0008061">
    <property type="term" value="F:chitin binding"/>
    <property type="evidence" value="ECO:0007669"/>
    <property type="project" value="UniProtKB-KW"/>
</dbReference>
<dbReference type="Gene3D" id="2.170.140.10">
    <property type="entry name" value="Chitin binding domain"/>
    <property type="match status" value="1"/>
</dbReference>
<feature type="domain" description="Chitin-binding type-2" evidence="8">
    <location>
        <begin position="326"/>
        <end position="383"/>
    </location>
</feature>
<dbReference type="GO" id="GO:0005576">
    <property type="term" value="C:extracellular region"/>
    <property type="evidence" value="ECO:0007669"/>
    <property type="project" value="InterPro"/>
</dbReference>
<dbReference type="SUPFAM" id="SSF57625">
    <property type="entry name" value="Invertebrate chitin-binding proteins"/>
    <property type="match status" value="1"/>
</dbReference>
<evidence type="ECO:0000256" key="5">
    <source>
        <dbReference type="ARBA" id="ARBA00023180"/>
    </source>
</evidence>
<keyword evidence="3" id="KW-0677">Repeat</keyword>
<keyword evidence="10" id="KW-1185">Reference proteome</keyword>
<accession>A0AAV7XB39</accession>
<dbReference type="EMBL" id="JAPTSV010000010">
    <property type="protein sequence ID" value="KAJ1523249.1"/>
    <property type="molecule type" value="Genomic_DNA"/>
</dbReference>
<dbReference type="Proteomes" id="UP001075354">
    <property type="component" value="Chromosome 10"/>
</dbReference>
<feature type="signal peptide" evidence="7">
    <location>
        <begin position="1"/>
        <end position="36"/>
    </location>
</feature>
<dbReference type="InterPro" id="IPR051940">
    <property type="entry name" value="Chitin_bind-dev_reg"/>
</dbReference>
<feature type="compositionally biased region" description="Low complexity" evidence="6">
    <location>
        <begin position="210"/>
        <end position="304"/>
    </location>
</feature>
<keyword evidence="1" id="KW-0147">Chitin-binding</keyword>